<proteinExistence type="predicted"/>
<evidence type="ECO:0000256" key="1">
    <source>
        <dbReference type="SAM" id="Phobius"/>
    </source>
</evidence>
<accession>A0AAD8UF93</accession>
<comment type="caution">
    <text evidence="2">The sequence shown here is derived from an EMBL/GenBank/DDBJ whole genome shotgun (WGS) entry which is preliminary data.</text>
</comment>
<feature type="transmembrane region" description="Helical" evidence="1">
    <location>
        <begin position="58"/>
        <end position="75"/>
    </location>
</feature>
<evidence type="ECO:0000313" key="2">
    <source>
        <dbReference type="EMBL" id="KAK1720351.1"/>
    </source>
</evidence>
<dbReference type="EMBL" id="JAHMHS010000089">
    <property type="protein sequence ID" value="KAK1720351.1"/>
    <property type="molecule type" value="Genomic_DNA"/>
</dbReference>
<name>A0AAD8UF93_GLOAC</name>
<organism evidence="2 3">
    <name type="scientific">Glomerella acutata</name>
    <name type="common">Colletotrichum acutatum</name>
    <dbReference type="NCBI Taxonomy" id="27357"/>
    <lineage>
        <taxon>Eukaryota</taxon>
        <taxon>Fungi</taxon>
        <taxon>Dikarya</taxon>
        <taxon>Ascomycota</taxon>
        <taxon>Pezizomycotina</taxon>
        <taxon>Sordariomycetes</taxon>
        <taxon>Hypocreomycetidae</taxon>
        <taxon>Glomerellales</taxon>
        <taxon>Glomerellaceae</taxon>
        <taxon>Colletotrichum</taxon>
        <taxon>Colletotrichum acutatum species complex</taxon>
    </lineage>
</organism>
<gene>
    <name evidence="2" type="ORF">BDZ83DRAFT_443302</name>
</gene>
<sequence length="137" mass="15159">MGSCLLFSSHMPMLILSSKNYSIIVIVVSSATHVMVIMETKSIRYISPHLPTFKLTPLLMKTLFCLTCPLTFYLLSVTLEAPRHRDDVIRHASPLVNIQHHPLTLPLHHDGSLSLPSIFALSPHSAHSSEQTAAVIP</sequence>
<keyword evidence="1" id="KW-1133">Transmembrane helix</keyword>
<protein>
    <submittedName>
        <fullName evidence="2">Uncharacterized protein</fullName>
    </submittedName>
</protein>
<dbReference type="Proteomes" id="UP001244207">
    <property type="component" value="Unassembled WGS sequence"/>
</dbReference>
<feature type="transmembrane region" description="Helical" evidence="1">
    <location>
        <begin position="21"/>
        <end position="38"/>
    </location>
</feature>
<evidence type="ECO:0000313" key="3">
    <source>
        <dbReference type="Proteomes" id="UP001244207"/>
    </source>
</evidence>
<keyword evidence="3" id="KW-1185">Reference proteome</keyword>
<dbReference type="AlphaFoldDB" id="A0AAD8UF93"/>
<keyword evidence="1" id="KW-0472">Membrane</keyword>
<dbReference type="GeneID" id="85387024"/>
<dbReference type="RefSeq" id="XP_060361862.1">
    <property type="nucleotide sequence ID" value="XM_060503125.1"/>
</dbReference>
<keyword evidence="1" id="KW-0812">Transmembrane</keyword>
<reference evidence="2" key="1">
    <citation type="submission" date="2021-12" db="EMBL/GenBank/DDBJ databases">
        <title>Comparative genomics, transcriptomics and evolutionary studies reveal genomic signatures of adaptation to plant cell wall in hemibiotrophic fungi.</title>
        <authorList>
            <consortium name="DOE Joint Genome Institute"/>
            <person name="Baroncelli R."/>
            <person name="Diaz J.F."/>
            <person name="Benocci T."/>
            <person name="Peng M."/>
            <person name="Battaglia E."/>
            <person name="Haridas S."/>
            <person name="Andreopoulos W."/>
            <person name="Labutti K."/>
            <person name="Pangilinan J."/>
            <person name="Floch G.L."/>
            <person name="Makela M.R."/>
            <person name="Henrissat B."/>
            <person name="Grigoriev I.V."/>
            <person name="Crouch J.A."/>
            <person name="De Vries R.P."/>
            <person name="Sukno S.A."/>
            <person name="Thon M.R."/>
        </authorList>
    </citation>
    <scope>NUCLEOTIDE SEQUENCE</scope>
    <source>
        <strain evidence="2">CBS 112980</strain>
    </source>
</reference>